<organism evidence="1 2">
    <name type="scientific">Clitoria ternatea</name>
    <name type="common">Butterfly pea</name>
    <dbReference type="NCBI Taxonomy" id="43366"/>
    <lineage>
        <taxon>Eukaryota</taxon>
        <taxon>Viridiplantae</taxon>
        <taxon>Streptophyta</taxon>
        <taxon>Embryophyta</taxon>
        <taxon>Tracheophyta</taxon>
        <taxon>Spermatophyta</taxon>
        <taxon>Magnoliopsida</taxon>
        <taxon>eudicotyledons</taxon>
        <taxon>Gunneridae</taxon>
        <taxon>Pentapetalae</taxon>
        <taxon>rosids</taxon>
        <taxon>fabids</taxon>
        <taxon>Fabales</taxon>
        <taxon>Fabaceae</taxon>
        <taxon>Papilionoideae</taxon>
        <taxon>50 kb inversion clade</taxon>
        <taxon>NPAAA clade</taxon>
        <taxon>indigoferoid/millettioid clade</taxon>
        <taxon>Phaseoleae</taxon>
        <taxon>Clitoria</taxon>
    </lineage>
</organism>
<dbReference type="EMBL" id="JAYKXN010000007">
    <property type="protein sequence ID" value="KAK7272083.1"/>
    <property type="molecule type" value="Genomic_DNA"/>
</dbReference>
<protein>
    <submittedName>
        <fullName evidence="1">Uncharacterized protein</fullName>
    </submittedName>
</protein>
<keyword evidence="2" id="KW-1185">Reference proteome</keyword>
<dbReference type="AlphaFoldDB" id="A0AAN9FE31"/>
<sequence length="107" mass="12249">MDDLRVNTFTVDVCSLGLCYQIYIFIGHDYGIWLKKKKSALESSNKGSNFSLIYSGNFWTLARDGIYHLLFTLSALVKPRAYQQMKILHDRDAAGVINYVLSTQVMF</sequence>
<comment type="caution">
    <text evidence="1">The sequence shown here is derived from an EMBL/GenBank/DDBJ whole genome shotgun (WGS) entry which is preliminary data.</text>
</comment>
<reference evidence="1 2" key="1">
    <citation type="submission" date="2024-01" db="EMBL/GenBank/DDBJ databases">
        <title>The genomes of 5 underutilized Papilionoideae crops provide insights into root nodulation and disease resistance.</title>
        <authorList>
            <person name="Yuan L."/>
        </authorList>
    </citation>
    <scope>NUCLEOTIDE SEQUENCE [LARGE SCALE GENOMIC DNA]</scope>
    <source>
        <strain evidence="1">LY-2023</strain>
        <tissue evidence="1">Leaf</tissue>
    </source>
</reference>
<proteinExistence type="predicted"/>
<gene>
    <name evidence="1" type="ORF">RJT34_28470</name>
</gene>
<evidence type="ECO:0000313" key="1">
    <source>
        <dbReference type="EMBL" id="KAK7272083.1"/>
    </source>
</evidence>
<evidence type="ECO:0000313" key="2">
    <source>
        <dbReference type="Proteomes" id="UP001359559"/>
    </source>
</evidence>
<dbReference type="Proteomes" id="UP001359559">
    <property type="component" value="Unassembled WGS sequence"/>
</dbReference>
<accession>A0AAN9FE31</accession>
<name>A0AAN9FE31_CLITE</name>